<dbReference type="GO" id="GO:0006614">
    <property type="term" value="P:SRP-dependent cotranslational protein targeting to membrane"/>
    <property type="evidence" value="ECO:0007669"/>
    <property type="project" value="InterPro"/>
</dbReference>
<proteinExistence type="predicted"/>
<dbReference type="OrthoDB" id="10255118at2759"/>
<dbReference type="InterPro" id="IPR026258">
    <property type="entry name" value="SRP68"/>
</dbReference>
<reference evidence="1 2" key="2">
    <citation type="submission" date="2018-11" db="EMBL/GenBank/DDBJ databases">
        <authorList>
            <consortium name="Pathogen Informatics"/>
        </authorList>
    </citation>
    <scope>NUCLEOTIDE SEQUENCE [LARGE SCALE GENOMIC DNA]</scope>
</reference>
<dbReference type="AlphaFoldDB" id="A0A183IAC4"/>
<dbReference type="EMBL" id="UZAM01001875">
    <property type="protein sequence ID" value="VDO85150.1"/>
    <property type="molecule type" value="Genomic_DNA"/>
</dbReference>
<name>A0A183IAC4_9BILA</name>
<accession>A0A183IAC4</accession>
<evidence type="ECO:0000313" key="2">
    <source>
        <dbReference type="Proteomes" id="UP000270296"/>
    </source>
</evidence>
<gene>
    <name evidence="1" type="ORF">SBAD_LOCUS568</name>
</gene>
<dbReference type="Proteomes" id="UP000270296">
    <property type="component" value="Unassembled WGS sequence"/>
</dbReference>
<organism evidence="3">
    <name type="scientific">Soboliphyme baturini</name>
    <dbReference type="NCBI Taxonomy" id="241478"/>
    <lineage>
        <taxon>Eukaryota</taxon>
        <taxon>Metazoa</taxon>
        <taxon>Ecdysozoa</taxon>
        <taxon>Nematoda</taxon>
        <taxon>Enoplea</taxon>
        <taxon>Dorylaimia</taxon>
        <taxon>Dioctophymatida</taxon>
        <taxon>Dioctophymatoidea</taxon>
        <taxon>Soboliphymatidae</taxon>
        <taxon>Soboliphyme</taxon>
    </lineage>
</organism>
<evidence type="ECO:0000313" key="1">
    <source>
        <dbReference type="EMBL" id="VDO85150.1"/>
    </source>
</evidence>
<dbReference type="PANTHER" id="PTHR12860">
    <property type="entry name" value="SIGNAL RECOGNITION PARTICLE 68 KDA PROTEIN"/>
    <property type="match status" value="1"/>
</dbReference>
<dbReference type="GO" id="GO:0030942">
    <property type="term" value="F:endoplasmic reticulum signal peptide binding"/>
    <property type="evidence" value="ECO:0007669"/>
    <property type="project" value="InterPro"/>
</dbReference>
<evidence type="ECO:0000313" key="3">
    <source>
        <dbReference type="WBParaSite" id="SBAD_0000059001-mRNA-1"/>
    </source>
</evidence>
<keyword evidence="2" id="KW-1185">Reference proteome</keyword>
<dbReference type="GO" id="GO:0005786">
    <property type="term" value="C:signal recognition particle, endoplasmic reticulum targeting"/>
    <property type="evidence" value="ECO:0007669"/>
    <property type="project" value="InterPro"/>
</dbReference>
<dbReference type="GO" id="GO:0008312">
    <property type="term" value="F:7S RNA binding"/>
    <property type="evidence" value="ECO:0007669"/>
    <property type="project" value="InterPro"/>
</dbReference>
<protein>
    <submittedName>
        <fullName evidence="3">Signal recognition particle protein 68</fullName>
    </submittedName>
</protein>
<reference evidence="3" key="1">
    <citation type="submission" date="2016-06" db="UniProtKB">
        <authorList>
            <consortium name="WormBaseParasite"/>
        </authorList>
    </citation>
    <scope>IDENTIFICATION</scope>
</reference>
<dbReference type="GO" id="GO:0005047">
    <property type="term" value="F:signal recognition particle binding"/>
    <property type="evidence" value="ECO:0007669"/>
    <property type="project" value="InterPro"/>
</dbReference>
<dbReference type="WBParaSite" id="SBAD_0000059001-mRNA-1">
    <property type="protein sequence ID" value="SBAD_0000059001-mRNA-1"/>
    <property type="gene ID" value="SBAD_0000059001"/>
</dbReference>
<dbReference type="Pfam" id="PF16969">
    <property type="entry name" value="SRP68"/>
    <property type="match status" value="1"/>
</dbReference>
<sequence length="174" mass="19765">CFHVAQVLASQRKWRESLALYEQTLCYIKQISKDVNPHGTPSIQLASSDDPSVLRHQTTAAKLQVLANCFSGDERSPEGISQTETYTKPIAEDLDTFRRYDPSTITKSLDKIELMQLPPHYEPISCKPMFFDLAFEHLQFPSLDQKLAEFETTNPEQKGGIRGFVKGWLWGSKS</sequence>
<dbReference type="PANTHER" id="PTHR12860:SF0">
    <property type="entry name" value="SIGNAL RECOGNITION PARTICLE SUBUNIT SRP68"/>
    <property type="match status" value="1"/>
</dbReference>